<name>A0A330L5Y5_9BACT</name>
<dbReference type="Proteomes" id="UP000248168">
    <property type="component" value="Unassembled WGS sequence"/>
</dbReference>
<dbReference type="RefSeq" id="WP_121989054.1">
    <property type="nucleotide sequence ID" value="NZ_OUNR01000012.1"/>
</dbReference>
<keyword evidence="3" id="KW-1185">Reference proteome</keyword>
<dbReference type="AlphaFoldDB" id="A0A330L5Y5"/>
<organism evidence="2 3">
    <name type="scientific">Nitrospira lenta</name>
    <dbReference type="NCBI Taxonomy" id="1436998"/>
    <lineage>
        <taxon>Bacteria</taxon>
        <taxon>Pseudomonadati</taxon>
        <taxon>Nitrospirota</taxon>
        <taxon>Nitrospiria</taxon>
        <taxon>Nitrospirales</taxon>
        <taxon>Nitrospiraceae</taxon>
        <taxon>Nitrospira</taxon>
    </lineage>
</organism>
<evidence type="ECO:0000256" key="1">
    <source>
        <dbReference type="SAM" id="SignalP"/>
    </source>
</evidence>
<evidence type="ECO:0000313" key="3">
    <source>
        <dbReference type="Proteomes" id="UP000248168"/>
    </source>
</evidence>
<dbReference type="EMBL" id="OUNR01000012">
    <property type="protein sequence ID" value="SPP64706.1"/>
    <property type="molecule type" value="Genomic_DNA"/>
</dbReference>
<feature type="signal peptide" evidence="1">
    <location>
        <begin position="1"/>
        <end position="35"/>
    </location>
</feature>
<accession>A0A330L5Y5</accession>
<dbReference type="OrthoDB" id="9759623at2"/>
<keyword evidence="1" id="KW-0732">Signal</keyword>
<dbReference type="InParanoid" id="A0A330L5Y5"/>
<proteinExistence type="predicted"/>
<reference evidence="3" key="1">
    <citation type="submission" date="2018-04" db="EMBL/GenBank/DDBJ databases">
        <authorList>
            <person name="Lucker S."/>
            <person name="Sakoula D."/>
        </authorList>
    </citation>
    <scope>NUCLEOTIDE SEQUENCE [LARGE SCALE GENOMIC DNA]</scope>
</reference>
<evidence type="ECO:0000313" key="2">
    <source>
        <dbReference type="EMBL" id="SPP64706.1"/>
    </source>
</evidence>
<protein>
    <submittedName>
        <fullName evidence="2">Uncharacterized protein</fullName>
    </submittedName>
</protein>
<feature type="chain" id="PRO_5016360759" evidence="1">
    <location>
        <begin position="36"/>
        <end position="573"/>
    </location>
</feature>
<gene>
    <name evidence="2" type="ORF">NITLEN_20346</name>
</gene>
<sequence>MMMHGRIRNTFRAPILFTLMTALLAGWSGMETAFAASSHKSKPARQANTPAADAALRYTEALAKGDRVTVGQLDFACQFRLVAAAPSKVKAYPPATDPSYESCWENLKTAHAPALKRTDVGMTVLWPSTGPLVFFGDELARTPASAFVMEELGISPPGSGLRVAVTKSQPLPAGSFRLNANGKILAVPTTLVLLNIQYQDPLTSPVTYAEGTVKWTNTIKRARKSLKSVTTQWVVFTGLKKHGFPGDTAVFNLPVVTEPTVAGMVAEKIPFTTEISRPLPQSMVWWGPGDQPGTLTAAAARAATFPELRDRVALLNRVLIIDPNQPDALTVLTRNLYAVLLREGNNGHNLTIRDPALTLVANEFYWNIYAQSTRTDLSNGMEMGGFSQPTPADFLFRMLPALEALAKVRPEQLDNRFRLGVAYRWNNDQQAAIETHEALVKEIPDTRKSAKAEALLQLAWSRLHKSAWNRILHDPEINRAYADAEASLAVADLPLDKFLAEYTMAYSMIFMPNYGDKATLLHHVTEAKRWFDEVPGKTDEVWRYFLHSELLKAVLDADPMFQPILATAEEKKN</sequence>